<protein>
    <recommendedName>
        <fullName evidence="9">Tryptophan synthase alpha chain</fullName>
        <ecNumber evidence="9">4.2.1.20</ecNumber>
    </recommendedName>
</protein>
<evidence type="ECO:0000256" key="8">
    <source>
        <dbReference type="ARBA" id="ARBA00049047"/>
    </source>
</evidence>
<keyword evidence="4 9" id="KW-0028">Amino-acid biosynthesis</keyword>
<dbReference type="RefSeq" id="WP_239181343.1">
    <property type="nucleotide sequence ID" value="NZ_CP116394.1"/>
</dbReference>
<dbReference type="SUPFAM" id="SSF51366">
    <property type="entry name" value="Ribulose-phoshate binding barrel"/>
    <property type="match status" value="1"/>
</dbReference>
<dbReference type="EC" id="4.2.1.20" evidence="9"/>
<dbReference type="Proteomes" id="UP001211044">
    <property type="component" value="Chromosome"/>
</dbReference>
<name>A0AB38XRT0_9ACTO</name>
<comment type="similarity">
    <text evidence="9 10">Belongs to the TrpA family.</text>
</comment>
<evidence type="ECO:0000313" key="11">
    <source>
        <dbReference type="EMBL" id="WCE47040.1"/>
    </source>
</evidence>
<gene>
    <name evidence="9 11" type="primary">trpA</name>
    <name evidence="11" type="ORF">PIG85_05170</name>
</gene>
<dbReference type="FunFam" id="3.20.20.70:FF:000037">
    <property type="entry name" value="Tryptophan synthase alpha chain"/>
    <property type="match status" value="1"/>
</dbReference>
<sequence>MKKASEAIRQANERSDAAIIGYLTTGYPDLETSIEAGKVLARAGFDVIELGHPYSDPSMDGPTIQKAAGAALASGTVTADTFTACRALAEESVAVMVMTYYNLVYHMGLSKYAAALADAGGCGMILPDLPPEEAADWEKVAGAHGLETTFLAAPSSPEHRLKKIAQHSTGWVYAASTMGVTGARTDIDASARGLVDRCRKAGAELVNVGFGVSNGTQARKIGQYANGVIVGSALIKTLMDKPKEQGLKDLEALANDLVAGVKGARA</sequence>
<comment type="function">
    <text evidence="1 9">The alpha subunit is responsible for the aldol cleavage of indoleglycerol phosphate to indole and glyceraldehyde 3-phosphate.</text>
</comment>
<evidence type="ECO:0000313" key="12">
    <source>
        <dbReference type="Proteomes" id="UP001211044"/>
    </source>
</evidence>
<dbReference type="InterPro" id="IPR002028">
    <property type="entry name" value="Trp_synthase_suA"/>
</dbReference>
<feature type="active site" description="Proton acceptor" evidence="9">
    <location>
        <position position="60"/>
    </location>
</feature>
<accession>A0AB38XRT0</accession>
<dbReference type="InterPro" id="IPR013785">
    <property type="entry name" value="Aldolase_TIM"/>
</dbReference>
<dbReference type="Gene3D" id="3.20.20.70">
    <property type="entry name" value="Aldolase class I"/>
    <property type="match status" value="1"/>
</dbReference>
<dbReference type="GO" id="GO:0005829">
    <property type="term" value="C:cytosol"/>
    <property type="evidence" value="ECO:0007669"/>
    <property type="project" value="TreeGrafter"/>
</dbReference>
<evidence type="ECO:0000256" key="10">
    <source>
        <dbReference type="RuleBase" id="RU003662"/>
    </source>
</evidence>
<dbReference type="PANTHER" id="PTHR43406:SF1">
    <property type="entry name" value="TRYPTOPHAN SYNTHASE ALPHA CHAIN, CHLOROPLASTIC"/>
    <property type="match status" value="1"/>
</dbReference>
<evidence type="ECO:0000256" key="2">
    <source>
        <dbReference type="ARBA" id="ARBA00004733"/>
    </source>
</evidence>
<dbReference type="EMBL" id="CP116394">
    <property type="protein sequence ID" value="WCE47040.1"/>
    <property type="molecule type" value="Genomic_DNA"/>
</dbReference>
<evidence type="ECO:0000256" key="3">
    <source>
        <dbReference type="ARBA" id="ARBA00011270"/>
    </source>
</evidence>
<evidence type="ECO:0000256" key="9">
    <source>
        <dbReference type="HAMAP-Rule" id="MF_00131"/>
    </source>
</evidence>
<keyword evidence="5 9" id="KW-0822">Tryptophan biosynthesis</keyword>
<comment type="pathway">
    <text evidence="2 9">Amino-acid biosynthesis; L-tryptophan biosynthesis; L-tryptophan from chorismate: step 5/5.</text>
</comment>
<dbReference type="NCBIfam" id="TIGR00262">
    <property type="entry name" value="trpA"/>
    <property type="match status" value="1"/>
</dbReference>
<keyword evidence="7 9" id="KW-0456">Lyase</keyword>
<evidence type="ECO:0000256" key="4">
    <source>
        <dbReference type="ARBA" id="ARBA00022605"/>
    </source>
</evidence>
<evidence type="ECO:0000256" key="6">
    <source>
        <dbReference type="ARBA" id="ARBA00023141"/>
    </source>
</evidence>
<evidence type="ECO:0000256" key="1">
    <source>
        <dbReference type="ARBA" id="ARBA00003365"/>
    </source>
</evidence>
<evidence type="ECO:0000256" key="5">
    <source>
        <dbReference type="ARBA" id="ARBA00022822"/>
    </source>
</evidence>
<keyword evidence="6 9" id="KW-0057">Aromatic amino acid biosynthesis</keyword>
<dbReference type="PANTHER" id="PTHR43406">
    <property type="entry name" value="TRYPTOPHAN SYNTHASE, ALPHA CHAIN"/>
    <property type="match status" value="1"/>
</dbReference>
<comment type="catalytic activity">
    <reaction evidence="8 9">
        <text>(1S,2R)-1-C-(indol-3-yl)glycerol 3-phosphate + L-serine = D-glyceraldehyde 3-phosphate + L-tryptophan + H2O</text>
        <dbReference type="Rhea" id="RHEA:10532"/>
        <dbReference type="ChEBI" id="CHEBI:15377"/>
        <dbReference type="ChEBI" id="CHEBI:33384"/>
        <dbReference type="ChEBI" id="CHEBI:57912"/>
        <dbReference type="ChEBI" id="CHEBI:58866"/>
        <dbReference type="ChEBI" id="CHEBI:59776"/>
        <dbReference type="EC" id="4.2.1.20"/>
    </reaction>
</comment>
<comment type="subunit">
    <text evidence="3 9">Tetramer of two alpha and two beta chains.</text>
</comment>
<organism evidence="11 12">
    <name type="scientific">Winkia neuii subsp. anitrata</name>
    <dbReference type="NCBI Taxonomy" id="29318"/>
    <lineage>
        <taxon>Bacteria</taxon>
        <taxon>Bacillati</taxon>
        <taxon>Actinomycetota</taxon>
        <taxon>Actinomycetes</taxon>
        <taxon>Actinomycetales</taxon>
        <taxon>Actinomycetaceae</taxon>
        <taxon>Winkia</taxon>
    </lineage>
</organism>
<proteinExistence type="inferred from homology"/>
<dbReference type="InterPro" id="IPR011060">
    <property type="entry name" value="RibuloseP-bd_barrel"/>
</dbReference>
<dbReference type="KEGG" id="wne:PIG85_05170"/>
<dbReference type="GO" id="GO:0004834">
    <property type="term" value="F:tryptophan synthase activity"/>
    <property type="evidence" value="ECO:0007669"/>
    <property type="project" value="UniProtKB-UniRule"/>
</dbReference>
<feature type="active site" description="Proton acceptor" evidence="9">
    <location>
        <position position="49"/>
    </location>
</feature>
<dbReference type="Pfam" id="PF00290">
    <property type="entry name" value="Trp_syntA"/>
    <property type="match status" value="1"/>
</dbReference>
<reference evidence="11" key="1">
    <citation type="submission" date="2023-01" db="EMBL/GenBank/DDBJ databases">
        <title>Comparative Genomic Analysis of the Clinically-Derived Winkia Strain NY0527 Provides Evidence into the Taxonomic Reassignment of Winkia neuii and Characterizes Their Virulence Traits.</title>
        <authorList>
            <person name="Cai X."/>
            <person name="Peng Y."/>
            <person name="Li M."/>
            <person name="Qiu Y."/>
            <person name="Wang Y."/>
            <person name="Xu L."/>
            <person name="Hou Q."/>
        </authorList>
    </citation>
    <scope>NUCLEOTIDE SEQUENCE</scope>
    <source>
        <strain evidence="11">NY0527</strain>
    </source>
</reference>
<evidence type="ECO:0000256" key="7">
    <source>
        <dbReference type="ARBA" id="ARBA00023239"/>
    </source>
</evidence>
<dbReference type="HAMAP" id="MF_00131">
    <property type="entry name" value="Trp_synth_alpha"/>
    <property type="match status" value="1"/>
</dbReference>
<dbReference type="CDD" id="cd04724">
    <property type="entry name" value="Tryptophan_synthase_alpha"/>
    <property type="match status" value="1"/>
</dbReference>
<dbReference type="AlphaFoldDB" id="A0AB38XRT0"/>